<evidence type="ECO:0000313" key="2">
    <source>
        <dbReference type="Proteomes" id="UP000824533"/>
    </source>
</evidence>
<keyword evidence="2" id="KW-1185">Reference proteome</keyword>
<reference evidence="1 2" key="1">
    <citation type="journal article" date="2021" name="Front. Genet.">
        <title>Chromosome-Level Genome Assembly Reveals Significant Gene Expansion in the Toll and IMD Signaling Pathways of Dendrolimus kikuchii.</title>
        <authorList>
            <person name="Zhou J."/>
            <person name="Wu P."/>
            <person name="Xiong Z."/>
            <person name="Liu N."/>
            <person name="Zhao N."/>
            <person name="Ji M."/>
            <person name="Qiu Y."/>
            <person name="Yang B."/>
        </authorList>
    </citation>
    <scope>NUCLEOTIDE SEQUENCE [LARGE SCALE GENOMIC DNA]</scope>
    <source>
        <strain evidence="1">Ann1</strain>
    </source>
</reference>
<sequence>MYYFNLIVVILLNFFLFSEVSVIMTLTLVYHNEMSEYCRRQVVPSVFVSRQLTTANSHILHFSKLELPYTCYISIRTESGNNLILVTEVLSNHDLINTCSKNPNQLIVYELGETFGGYWGPLPNDLIRQEYPDTNKYYTLKTTSSTTDDDFITLEVPLVNVSGSFIPGESVENENIDSADLFELLYDVTPWPSVKYDTSILPLVQFSINRQKTTVLWNPNGKPPLQSYLPLTPDVRYTFSTSQKYEINIYLFILSNDNLHDRVALRDIQQFSGPILYNICDSKEAGGRSVFLFNASRIVLFIGNFSVSFSIIN</sequence>
<organism evidence="1 2">
    <name type="scientific">Dendrolimus kikuchii</name>
    <dbReference type="NCBI Taxonomy" id="765133"/>
    <lineage>
        <taxon>Eukaryota</taxon>
        <taxon>Metazoa</taxon>
        <taxon>Ecdysozoa</taxon>
        <taxon>Arthropoda</taxon>
        <taxon>Hexapoda</taxon>
        <taxon>Insecta</taxon>
        <taxon>Pterygota</taxon>
        <taxon>Neoptera</taxon>
        <taxon>Endopterygota</taxon>
        <taxon>Lepidoptera</taxon>
        <taxon>Glossata</taxon>
        <taxon>Ditrysia</taxon>
        <taxon>Bombycoidea</taxon>
        <taxon>Lasiocampidae</taxon>
        <taxon>Dendrolimus</taxon>
    </lineage>
</organism>
<protein>
    <submittedName>
        <fullName evidence="1">Uncharacterized protein</fullName>
    </submittedName>
</protein>
<evidence type="ECO:0000313" key="1">
    <source>
        <dbReference type="EMBL" id="KAJ0181161.1"/>
    </source>
</evidence>
<name>A0ACC1DBH6_9NEOP</name>
<gene>
    <name evidence="1" type="ORF">K1T71_003246</name>
</gene>
<dbReference type="EMBL" id="CM034391">
    <property type="protein sequence ID" value="KAJ0181161.1"/>
    <property type="molecule type" value="Genomic_DNA"/>
</dbReference>
<proteinExistence type="predicted"/>
<dbReference type="Proteomes" id="UP000824533">
    <property type="component" value="Linkage Group LG05"/>
</dbReference>
<comment type="caution">
    <text evidence="1">The sequence shown here is derived from an EMBL/GenBank/DDBJ whole genome shotgun (WGS) entry which is preliminary data.</text>
</comment>
<accession>A0ACC1DBH6</accession>